<protein>
    <submittedName>
        <fullName evidence="3">CPBP family intramembrane metalloprotease</fullName>
    </submittedName>
</protein>
<feature type="domain" description="CAAX prenyl protease 2/Lysostaphin resistance protein A-like" evidence="2">
    <location>
        <begin position="82"/>
        <end position="189"/>
    </location>
</feature>
<dbReference type="GO" id="GO:0008237">
    <property type="term" value="F:metallopeptidase activity"/>
    <property type="evidence" value="ECO:0007669"/>
    <property type="project" value="UniProtKB-KW"/>
</dbReference>
<evidence type="ECO:0000313" key="3">
    <source>
        <dbReference type="EMBL" id="ENO15763.1"/>
    </source>
</evidence>
<accession>N6X3Y0</accession>
<organism evidence="3 4">
    <name type="scientific">Marinobacter nanhaiticus D15-8W</name>
    <dbReference type="NCBI Taxonomy" id="626887"/>
    <lineage>
        <taxon>Bacteria</taxon>
        <taxon>Pseudomonadati</taxon>
        <taxon>Pseudomonadota</taxon>
        <taxon>Gammaproteobacteria</taxon>
        <taxon>Pseudomonadales</taxon>
        <taxon>Marinobacteraceae</taxon>
        <taxon>Marinobacter</taxon>
    </lineage>
</organism>
<gene>
    <name evidence="3" type="ORF">J057_10441</name>
</gene>
<evidence type="ECO:0000256" key="1">
    <source>
        <dbReference type="SAM" id="Phobius"/>
    </source>
</evidence>
<dbReference type="GO" id="GO:0004175">
    <property type="term" value="F:endopeptidase activity"/>
    <property type="evidence" value="ECO:0007669"/>
    <property type="project" value="UniProtKB-ARBA"/>
</dbReference>
<dbReference type="AlphaFoldDB" id="N6X3Y0"/>
<dbReference type="EMBL" id="APLQ01000011">
    <property type="protein sequence ID" value="ENO15763.1"/>
    <property type="molecule type" value="Genomic_DNA"/>
</dbReference>
<keyword evidence="4" id="KW-1185">Reference proteome</keyword>
<keyword evidence="1" id="KW-0812">Transmembrane</keyword>
<dbReference type="PATRIC" id="fig|626887.3.peg.2090"/>
<feature type="transmembrane region" description="Helical" evidence="1">
    <location>
        <begin position="155"/>
        <end position="175"/>
    </location>
</feature>
<proteinExistence type="predicted"/>
<dbReference type="GO" id="GO:0080120">
    <property type="term" value="P:CAAX-box protein maturation"/>
    <property type="evidence" value="ECO:0007669"/>
    <property type="project" value="UniProtKB-ARBA"/>
</dbReference>
<keyword evidence="1" id="KW-1133">Transmembrane helix</keyword>
<dbReference type="HOGENOM" id="CLU_082370_0_0_6"/>
<keyword evidence="3" id="KW-0482">Metalloprotease</keyword>
<dbReference type="Pfam" id="PF02517">
    <property type="entry name" value="Rce1-like"/>
    <property type="match status" value="1"/>
</dbReference>
<dbReference type="RefSeq" id="WP_004580053.1">
    <property type="nucleotide sequence ID" value="NZ_AP028878.1"/>
</dbReference>
<dbReference type="STRING" id="626887.J057_10441"/>
<comment type="caution">
    <text evidence="3">The sequence shown here is derived from an EMBL/GenBank/DDBJ whole genome shotgun (WGS) entry which is preliminary data.</text>
</comment>
<evidence type="ECO:0000259" key="2">
    <source>
        <dbReference type="Pfam" id="PF02517"/>
    </source>
</evidence>
<keyword evidence="3" id="KW-0378">Hydrolase</keyword>
<dbReference type="InterPro" id="IPR003675">
    <property type="entry name" value="Rce1/LyrA-like_dom"/>
</dbReference>
<dbReference type="GO" id="GO:0006508">
    <property type="term" value="P:proteolysis"/>
    <property type="evidence" value="ECO:0007669"/>
    <property type="project" value="UniProtKB-KW"/>
</dbReference>
<evidence type="ECO:0000313" key="4">
    <source>
        <dbReference type="Proteomes" id="UP000013165"/>
    </source>
</evidence>
<feature type="transmembrane region" description="Helical" evidence="1">
    <location>
        <begin position="45"/>
        <end position="64"/>
    </location>
</feature>
<dbReference type="eggNOG" id="ENOG502ZAAA">
    <property type="taxonomic scope" value="Bacteria"/>
</dbReference>
<dbReference type="OrthoDB" id="378663at2"/>
<name>N6X3Y0_9GAMM</name>
<reference evidence="3 4" key="1">
    <citation type="journal article" date="2013" name="Genome Announc.">
        <title>Genome Sequence of the Polycyclic Aromatic Hydrocarbon-Degrading Bacterium Strain Marinobacter nanhaiticus D15-8WT.</title>
        <authorList>
            <person name="Cui Z."/>
            <person name="Gao W."/>
            <person name="Li Q."/>
            <person name="Xu G."/>
            <person name="Zheng L."/>
        </authorList>
    </citation>
    <scope>NUCLEOTIDE SEQUENCE [LARGE SCALE GENOMIC DNA]</scope>
    <source>
        <strain evidence="3 4">D15-8W</strain>
    </source>
</reference>
<sequence>MAQSGALLALAVWVGVVLSRPLGLGAPVIEAALSGSEAWPALRRQLVPAGIAGVFVGGLLVLYGRVAPPELLTLGQTMGIPVAVKLLYGGITEEVLMRWGLMTALVWLPWRFIQKRVGPPRTSCVVGAIVVAALLFGLLHLPAAAAMGASLNPSVVAYVIGGNTVPGILFGVLYWRYGLEAAVIAHALGHAVSVLVAV</sequence>
<dbReference type="Proteomes" id="UP000013165">
    <property type="component" value="Unassembled WGS sequence"/>
</dbReference>
<keyword evidence="1" id="KW-0472">Membrane</keyword>
<keyword evidence="3" id="KW-0645">Protease</keyword>
<feature type="transmembrane region" description="Helical" evidence="1">
    <location>
        <begin position="125"/>
        <end position="149"/>
    </location>
</feature>